<sequence length="541" mass="61657">MPYKKVRTGCRTCKVRKLKCDETKPACLRCARARFKCEGYSIFVPLCEQRVVRNSEALSKQLRPVDSVIFYRTLRRMVELDEVDHIAYDFCRRSTVHELSARNKFWTCTVLASAEQEPAILHALLALTAAHKARTEQIQGVVSRVDHDNHALVTSHYYKAVQLLRRHLLDHRKQHAEYVLIGCLILLGCDLLQGRYREALIHLQNGRHILQSSRPGATTSLSIKAQPVSTLDQLALEFASLDIQSVNFGSSKPHFELVDNPSSPRGLSLLEAFDGLEDAERFLLILHNSFYQFTSSHTDPGSNAFWSNTKSPEAILEQERLLCELRHWKHIFDKSALRPLKALGPSSGHSEAHSRYSACRLMHSYLTVVTKTALDIGNEAVFDVLLPQFSTMITICEELVSTSPKITLDIGIIQPLFVIGCFCRHPDLRRRCLQVLNKCGVEGHWDARLVKLLTLRRMQVEEEEAGYSYNADEPMPEDPELLSKTFPSHARYTLSFALFRDPEYRQVEVQLLRKGYAIETPTMGEPKFEVNKMTVDWPPAE</sequence>
<dbReference type="Proteomes" id="UP000030752">
    <property type="component" value="Unassembled WGS sequence"/>
</dbReference>
<accession>W2S498</accession>
<dbReference type="InParanoid" id="W2S498"/>
<keyword evidence="5" id="KW-0804">Transcription</keyword>
<dbReference type="OrthoDB" id="4113928at2759"/>
<dbReference type="Pfam" id="PF11951">
    <property type="entry name" value="Fungal_trans_2"/>
    <property type="match status" value="1"/>
</dbReference>
<dbReference type="GO" id="GO:0000981">
    <property type="term" value="F:DNA-binding transcription factor activity, RNA polymerase II-specific"/>
    <property type="evidence" value="ECO:0007669"/>
    <property type="project" value="InterPro"/>
</dbReference>
<keyword evidence="1" id="KW-0479">Metal-binding</keyword>
<evidence type="ECO:0000259" key="7">
    <source>
        <dbReference type="PROSITE" id="PS50048"/>
    </source>
</evidence>
<evidence type="ECO:0000256" key="6">
    <source>
        <dbReference type="ARBA" id="ARBA00023242"/>
    </source>
</evidence>
<dbReference type="InterPro" id="IPR052360">
    <property type="entry name" value="Transcr_Regulatory_Proteins"/>
</dbReference>
<evidence type="ECO:0000256" key="1">
    <source>
        <dbReference type="ARBA" id="ARBA00022723"/>
    </source>
</evidence>
<dbReference type="InterPro" id="IPR036864">
    <property type="entry name" value="Zn2-C6_fun-type_DNA-bd_sf"/>
</dbReference>
<evidence type="ECO:0000313" key="8">
    <source>
        <dbReference type="EMBL" id="ETN43405.1"/>
    </source>
</evidence>
<dbReference type="HOGENOM" id="CLU_011409_8_0_1"/>
<dbReference type="PROSITE" id="PS00463">
    <property type="entry name" value="ZN2_CY6_FUNGAL_1"/>
    <property type="match status" value="1"/>
</dbReference>
<dbReference type="InterPro" id="IPR001138">
    <property type="entry name" value="Zn2Cys6_DnaBD"/>
</dbReference>
<dbReference type="EMBL" id="KB822718">
    <property type="protein sequence ID" value="ETN43405.1"/>
    <property type="molecule type" value="Genomic_DNA"/>
</dbReference>
<keyword evidence="3" id="KW-0805">Transcription regulation</keyword>
<evidence type="ECO:0000256" key="4">
    <source>
        <dbReference type="ARBA" id="ARBA00023125"/>
    </source>
</evidence>
<evidence type="ECO:0000256" key="3">
    <source>
        <dbReference type="ARBA" id="ARBA00023015"/>
    </source>
</evidence>
<dbReference type="PANTHER" id="PTHR36206">
    <property type="entry name" value="ASPERCRYPTIN BIOSYNTHESIS CLUSTER-SPECIFIC TRANSCRIPTION REGULATOR ATNN-RELATED"/>
    <property type="match status" value="1"/>
</dbReference>
<feature type="domain" description="Zn(2)-C6 fungal-type" evidence="7">
    <location>
        <begin position="9"/>
        <end position="37"/>
    </location>
</feature>
<organism evidence="8 9">
    <name type="scientific">Cyphellophora europaea (strain CBS 101466)</name>
    <name type="common">Phialophora europaea</name>
    <dbReference type="NCBI Taxonomy" id="1220924"/>
    <lineage>
        <taxon>Eukaryota</taxon>
        <taxon>Fungi</taxon>
        <taxon>Dikarya</taxon>
        <taxon>Ascomycota</taxon>
        <taxon>Pezizomycotina</taxon>
        <taxon>Eurotiomycetes</taxon>
        <taxon>Chaetothyriomycetidae</taxon>
        <taxon>Chaetothyriales</taxon>
        <taxon>Cyphellophoraceae</taxon>
        <taxon>Cyphellophora</taxon>
    </lineage>
</organism>
<proteinExistence type="predicted"/>
<protein>
    <recommendedName>
        <fullName evidence="7">Zn(2)-C6 fungal-type domain-containing protein</fullName>
    </recommendedName>
</protein>
<dbReference type="Pfam" id="PF00172">
    <property type="entry name" value="Zn_clus"/>
    <property type="match status" value="1"/>
</dbReference>
<dbReference type="CDD" id="cd00067">
    <property type="entry name" value="GAL4"/>
    <property type="match status" value="1"/>
</dbReference>
<evidence type="ECO:0000256" key="2">
    <source>
        <dbReference type="ARBA" id="ARBA00022833"/>
    </source>
</evidence>
<keyword evidence="4" id="KW-0238">DNA-binding</keyword>
<dbReference type="GO" id="GO:0003677">
    <property type="term" value="F:DNA binding"/>
    <property type="evidence" value="ECO:0007669"/>
    <property type="project" value="UniProtKB-KW"/>
</dbReference>
<dbReference type="AlphaFoldDB" id="W2S498"/>
<dbReference type="STRING" id="1220924.W2S498"/>
<keyword evidence="9" id="KW-1185">Reference proteome</keyword>
<dbReference type="Gene3D" id="4.10.240.10">
    <property type="entry name" value="Zn(2)-C6 fungal-type DNA-binding domain"/>
    <property type="match status" value="1"/>
</dbReference>
<dbReference type="InterPro" id="IPR021858">
    <property type="entry name" value="Fun_TF"/>
</dbReference>
<dbReference type="SUPFAM" id="SSF57701">
    <property type="entry name" value="Zn2/Cys6 DNA-binding domain"/>
    <property type="match status" value="1"/>
</dbReference>
<dbReference type="eggNOG" id="ENOG502SQ3E">
    <property type="taxonomic scope" value="Eukaryota"/>
</dbReference>
<name>W2S498_CYPE1</name>
<evidence type="ECO:0000256" key="5">
    <source>
        <dbReference type="ARBA" id="ARBA00023163"/>
    </source>
</evidence>
<dbReference type="SMART" id="SM00066">
    <property type="entry name" value="GAL4"/>
    <property type="match status" value="1"/>
</dbReference>
<keyword evidence="2" id="KW-0862">Zinc</keyword>
<gene>
    <name evidence="8" type="ORF">HMPREF1541_02564</name>
</gene>
<reference evidence="8 9" key="1">
    <citation type="submission" date="2013-03" db="EMBL/GenBank/DDBJ databases">
        <title>The Genome Sequence of Phialophora europaea CBS 101466.</title>
        <authorList>
            <consortium name="The Broad Institute Genomics Platform"/>
            <person name="Cuomo C."/>
            <person name="de Hoog S."/>
            <person name="Gorbushina A."/>
            <person name="Walker B."/>
            <person name="Young S.K."/>
            <person name="Zeng Q."/>
            <person name="Gargeya S."/>
            <person name="Fitzgerald M."/>
            <person name="Haas B."/>
            <person name="Abouelleil A."/>
            <person name="Allen A.W."/>
            <person name="Alvarado L."/>
            <person name="Arachchi H.M."/>
            <person name="Berlin A.M."/>
            <person name="Chapman S.B."/>
            <person name="Gainer-Dewar J."/>
            <person name="Goldberg J."/>
            <person name="Griggs A."/>
            <person name="Gujja S."/>
            <person name="Hansen M."/>
            <person name="Howarth C."/>
            <person name="Imamovic A."/>
            <person name="Ireland A."/>
            <person name="Larimer J."/>
            <person name="McCowan C."/>
            <person name="Murphy C."/>
            <person name="Pearson M."/>
            <person name="Poon T.W."/>
            <person name="Priest M."/>
            <person name="Roberts A."/>
            <person name="Saif S."/>
            <person name="Shea T."/>
            <person name="Sisk P."/>
            <person name="Sykes S."/>
            <person name="Wortman J."/>
            <person name="Nusbaum C."/>
            <person name="Birren B."/>
        </authorList>
    </citation>
    <scope>NUCLEOTIDE SEQUENCE [LARGE SCALE GENOMIC DNA]</scope>
    <source>
        <strain evidence="8 9">CBS 101466</strain>
    </source>
</reference>
<dbReference type="VEuPathDB" id="FungiDB:HMPREF1541_02564"/>
<keyword evidence="6" id="KW-0539">Nucleus</keyword>
<dbReference type="GO" id="GO:0008270">
    <property type="term" value="F:zinc ion binding"/>
    <property type="evidence" value="ECO:0007669"/>
    <property type="project" value="InterPro"/>
</dbReference>
<dbReference type="PROSITE" id="PS50048">
    <property type="entry name" value="ZN2_CY6_FUNGAL_2"/>
    <property type="match status" value="1"/>
</dbReference>
<dbReference type="RefSeq" id="XP_008715141.1">
    <property type="nucleotide sequence ID" value="XM_008716919.1"/>
</dbReference>
<dbReference type="PANTHER" id="PTHR36206:SF16">
    <property type="entry name" value="TRANSCRIPTION FACTOR DOMAIN-CONTAINING PROTEIN-RELATED"/>
    <property type="match status" value="1"/>
</dbReference>
<dbReference type="GeneID" id="19969903"/>
<evidence type="ECO:0000313" key="9">
    <source>
        <dbReference type="Proteomes" id="UP000030752"/>
    </source>
</evidence>